<reference evidence="1" key="1">
    <citation type="journal article" date="2021" name="Environ. Microbiol.">
        <title>Gene family expansions and transcriptome signatures uncover fungal adaptations to wood decay.</title>
        <authorList>
            <person name="Hage H."/>
            <person name="Miyauchi S."/>
            <person name="Viragh M."/>
            <person name="Drula E."/>
            <person name="Min B."/>
            <person name="Chaduli D."/>
            <person name="Navarro D."/>
            <person name="Favel A."/>
            <person name="Norest M."/>
            <person name="Lesage-Meessen L."/>
            <person name="Balint B."/>
            <person name="Merenyi Z."/>
            <person name="de Eugenio L."/>
            <person name="Morin E."/>
            <person name="Martinez A.T."/>
            <person name="Baldrian P."/>
            <person name="Stursova M."/>
            <person name="Martinez M.J."/>
            <person name="Novotny C."/>
            <person name="Magnuson J.K."/>
            <person name="Spatafora J.W."/>
            <person name="Maurice S."/>
            <person name="Pangilinan J."/>
            <person name="Andreopoulos W."/>
            <person name="LaButti K."/>
            <person name="Hundley H."/>
            <person name="Na H."/>
            <person name="Kuo A."/>
            <person name="Barry K."/>
            <person name="Lipzen A."/>
            <person name="Henrissat B."/>
            <person name="Riley R."/>
            <person name="Ahrendt S."/>
            <person name="Nagy L.G."/>
            <person name="Grigoriev I.V."/>
            <person name="Martin F."/>
            <person name="Rosso M.N."/>
        </authorList>
    </citation>
    <scope>NUCLEOTIDE SEQUENCE</scope>
    <source>
        <strain evidence="1">CBS 384.51</strain>
    </source>
</reference>
<gene>
    <name evidence="1" type="ORF">BDY19DRAFT_908783</name>
</gene>
<protein>
    <submittedName>
        <fullName evidence="1">Uncharacterized protein</fullName>
    </submittedName>
</protein>
<dbReference type="EMBL" id="MU274928">
    <property type="protein sequence ID" value="KAI0085791.1"/>
    <property type="molecule type" value="Genomic_DNA"/>
</dbReference>
<dbReference type="Proteomes" id="UP001055072">
    <property type="component" value="Unassembled WGS sequence"/>
</dbReference>
<accession>A0ACB8TUS0</accession>
<evidence type="ECO:0000313" key="2">
    <source>
        <dbReference type="Proteomes" id="UP001055072"/>
    </source>
</evidence>
<keyword evidence="2" id="KW-1185">Reference proteome</keyword>
<proteinExistence type="predicted"/>
<sequence>MYTSRESSDQVNCTSGSPFHLGGGTLDADMHRLRAAHGHAATPKCLMKAVHHPRPGVGIVECDDELPFPSDEPNSETQTMELCEHDEEVVCRQLSFPLFSGRGDLRGFQDALDQLKYLALVVSLDLYPSLLTFTTTLPTTDVFNTPATSIRHRAFSSSYAGSPVASGSTSPVRGVSPSPMLCRKTVSFCEDQEFYEADDWDRSPAPVAPKLGYQDYDGVGEQWGIWVTSHCSPVHQSALNVCPPNGAGRPPPLPRKSSACSGRRATWPMEILELKQIMKSLPLAPQYRQYFTSTPQSSPVSSSSSSSMPFPVSRFASMPSATPSKWKNRDASRDVDREILPYLDSVPIQLLPLLPPSSETSNSSPQYSSQSELGHSSTPNTAGPIKPPISQPIPIPGSMVTPPPSLASSASASPRPSSPVSSSISSSLSITPSTPRHLMKFQIVPLLPIAEVAKPPPPPPVVAPSRPVKKFNMTFVPLLPPGEPVQPPTPTQATASEPVQLIPQCETPPEHKDEALHPEDAGFDHMHSPPEDYVPFNGFRSSTSTPSLSSASDTDTESETPSVSSPGPSSPFDDDTLPGYFTSSRALNSDVPNSDLLHSSTDASSDAHLTTSNHNPYFPPVPTSTEQTPRMHTAGYDLSEVLRNRKMQLQALPSPALLPPSPFSLYPGEDGEVGDDAGPHIRGTAKASSSRRAFAKRSSVLSQASDPSPGTSPIPTIEVLRNIPLRRVEVADDMLRIFDSRINFIVASTSTFVIITHYDHGFFFCSTSISFDRHNLQRRTCTDAKYGLDACLCGVSANSGHILGFPESPPQYFSYYYILLETGGGPGAIASPVEIGTIYSEDSRLLLVRQKRLFLASCINQPKLGFLGPNAVVNLGVLEGEWIILSSLELLGQVQSLACGDATTQRTYKKIKFPTGETVRYIDLTYPLVLRPISALCEYPSFPGWLFAVNPPGSAERTLHMTGTSTESRISNKFILRRSTTILDDSSYLTPWKNFMVLNRIITLDNLGGVNPLRMLPTPETKGI</sequence>
<evidence type="ECO:0000313" key="1">
    <source>
        <dbReference type="EMBL" id="KAI0085791.1"/>
    </source>
</evidence>
<organism evidence="1 2">
    <name type="scientific">Irpex rosettiformis</name>
    <dbReference type="NCBI Taxonomy" id="378272"/>
    <lineage>
        <taxon>Eukaryota</taxon>
        <taxon>Fungi</taxon>
        <taxon>Dikarya</taxon>
        <taxon>Basidiomycota</taxon>
        <taxon>Agaricomycotina</taxon>
        <taxon>Agaricomycetes</taxon>
        <taxon>Polyporales</taxon>
        <taxon>Irpicaceae</taxon>
        <taxon>Irpex</taxon>
    </lineage>
</organism>
<name>A0ACB8TUS0_9APHY</name>
<comment type="caution">
    <text evidence="1">The sequence shown here is derived from an EMBL/GenBank/DDBJ whole genome shotgun (WGS) entry which is preliminary data.</text>
</comment>